<evidence type="ECO:0000313" key="4">
    <source>
        <dbReference type="Proteomes" id="UP000237872"/>
    </source>
</evidence>
<reference evidence="3 4" key="1">
    <citation type="submission" date="2016-08" db="EMBL/GenBank/DDBJ databases">
        <authorList>
            <person name="Seilhamer J.J."/>
        </authorList>
    </citation>
    <scope>NUCLEOTIDE SEQUENCE [LARGE SCALE GENOMIC DNA]</scope>
    <source>
        <strain evidence="3 4">CFBP4690</strain>
    </source>
</reference>
<proteinExistence type="predicted"/>
<feature type="signal peptide" evidence="1">
    <location>
        <begin position="1"/>
        <end position="27"/>
    </location>
</feature>
<dbReference type="Proteomes" id="UP000237872">
    <property type="component" value="Unassembled WGS sequence"/>
</dbReference>
<name>A0A2S7CJ55_9XANT</name>
<dbReference type="OrthoDB" id="6008134at2"/>
<accession>A0A2S7CJ55</accession>
<dbReference type="AlphaFoldDB" id="A0A2S7CJ55"/>
<dbReference type="EMBL" id="MDEC01000023">
    <property type="protein sequence ID" value="PPU61595.1"/>
    <property type="molecule type" value="Genomic_DNA"/>
</dbReference>
<evidence type="ECO:0000313" key="5">
    <source>
        <dbReference type="Proteomes" id="UP001637990"/>
    </source>
</evidence>
<dbReference type="Proteomes" id="UP001637990">
    <property type="component" value="Unassembled WGS sequence"/>
</dbReference>
<evidence type="ECO:0000313" key="3">
    <source>
        <dbReference type="EMBL" id="PPU61595.1"/>
    </source>
</evidence>
<dbReference type="RefSeq" id="WP_104542357.1">
    <property type="nucleotide sequence ID" value="NZ_JBJGBS010000145.1"/>
</dbReference>
<gene>
    <name evidence="2" type="ORF">ACI6Q5_19325</name>
    <name evidence="3" type="ORF">XcodCFBP4690_15880</name>
</gene>
<comment type="caution">
    <text evidence="3">The sequence shown here is derived from an EMBL/GenBank/DDBJ whole genome shotgun (WGS) entry which is preliminary data.</text>
</comment>
<organism evidence="3 4">
    <name type="scientific">Xanthomonas codiaei</name>
    <dbReference type="NCBI Taxonomy" id="56463"/>
    <lineage>
        <taxon>Bacteria</taxon>
        <taxon>Pseudomonadati</taxon>
        <taxon>Pseudomonadota</taxon>
        <taxon>Gammaproteobacteria</taxon>
        <taxon>Lysobacterales</taxon>
        <taxon>Lysobacteraceae</taxon>
        <taxon>Xanthomonas</taxon>
    </lineage>
</organism>
<evidence type="ECO:0008006" key="6">
    <source>
        <dbReference type="Google" id="ProtNLM"/>
    </source>
</evidence>
<dbReference type="EMBL" id="JBJGBS010000145">
    <property type="protein sequence ID" value="MFO3707066.1"/>
    <property type="molecule type" value="Genomic_DNA"/>
</dbReference>
<evidence type="ECO:0000313" key="2">
    <source>
        <dbReference type="EMBL" id="MFO3707066.1"/>
    </source>
</evidence>
<reference evidence="2 5" key="2">
    <citation type="submission" date="2024-11" db="EMBL/GenBank/DDBJ databases">
        <title>Genome sequencing of Xanthomonas codiaei.</title>
        <authorList>
            <person name="Studholme D.J."/>
        </authorList>
    </citation>
    <scope>NUCLEOTIDE SEQUENCE [LARGE SCALE GENOMIC DNA]</scope>
    <source>
        <strain evidence="2 5">NCPPB 4350</strain>
    </source>
</reference>
<sequence length="194" mass="21343">MSMWSVIRRAGLPVVLGLLVGAAPLAAAELEEEVVNPSEVIFRNGQPYYDDAGAQVRLRTRQVGGETVYFRMVRFDREHGYVDAQGQSIAVLQSRPAAGDRGDAVGFDRSFDDRYDGYGGGYASYGYGPRLSLGASRNRPHGQIYYGNGLYGPDPYSSPHNRDARQRYVGPGYMGACDLSGCREVHTFGIYDLR</sequence>
<evidence type="ECO:0000256" key="1">
    <source>
        <dbReference type="SAM" id="SignalP"/>
    </source>
</evidence>
<protein>
    <recommendedName>
        <fullName evidence="6">Secreted protein</fullName>
    </recommendedName>
</protein>
<keyword evidence="1" id="KW-0732">Signal</keyword>
<keyword evidence="5" id="KW-1185">Reference proteome</keyword>
<feature type="chain" id="PRO_5015460418" description="Secreted protein" evidence="1">
    <location>
        <begin position="28"/>
        <end position="194"/>
    </location>
</feature>